<keyword evidence="3" id="KW-1185">Reference proteome</keyword>
<dbReference type="Proteomes" id="UP001268542">
    <property type="component" value="Unassembled WGS sequence"/>
</dbReference>
<proteinExistence type="predicted"/>
<evidence type="ECO:0000256" key="1">
    <source>
        <dbReference type="SAM" id="Phobius"/>
    </source>
</evidence>
<organism evidence="2 3">
    <name type="scientific">Nocardioides imazamoxiresistens</name>
    <dbReference type="NCBI Taxonomy" id="3231893"/>
    <lineage>
        <taxon>Bacteria</taxon>
        <taxon>Bacillati</taxon>
        <taxon>Actinomycetota</taxon>
        <taxon>Actinomycetes</taxon>
        <taxon>Propionibacteriales</taxon>
        <taxon>Nocardioidaceae</taxon>
        <taxon>Nocardioides</taxon>
    </lineage>
</organism>
<dbReference type="RefSeq" id="WP_315734051.1">
    <property type="nucleotide sequence ID" value="NZ_JAVYII010000006.1"/>
</dbReference>
<dbReference type="EMBL" id="JAVYII010000006">
    <property type="protein sequence ID" value="MDT9594358.1"/>
    <property type="molecule type" value="Genomic_DNA"/>
</dbReference>
<dbReference type="Pfam" id="PF14155">
    <property type="entry name" value="DUF4307"/>
    <property type="match status" value="1"/>
</dbReference>
<keyword evidence="1" id="KW-0472">Membrane</keyword>
<keyword evidence="1" id="KW-1133">Transmembrane helix</keyword>
<evidence type="ECO:0000313" key="2">
    <source>
        <dbReference type="EMBL" id="MDT9594358.1"/>
    </source>
</evidence>
<protein>
    <submittedName>
        <fullName evidence="2">DUF4307 domain-containing protein</fullName>
    </submittedName>
</protein>
<reference evidence="2 3" key="1">
    <citation type="submission" date="2023-08" db="EMBL/GenBank/DDBJ databases">
        <title>Nocardioides seae sp. nov., a bacterium isolated from a soil.</title>
        <authorList>
            <person name="Wang X."/>
        </authorList>
    </citation>
    <scope>NUCLEOTIDE SEQUENCE [LARGE SCALE GENOMIC DNA]</scope>
    <source>
        <strain evidence="2 3">YZH12</strain>
    </source>
</reference>
<dbReference type="InterPro" id="IPR025443">
    <property type="entry name" value="DUF4307"/>
</dbReference>
<evidence type="ECO:0000313" key="3">
    <source>
        <dbReference type="Proteomes" id="UP001268542"/>
    </source>
</evidence>
<comment type="caution">
    <text evidence="2">The sequence shown here is derived from an EMBL/GenBank/DDBJ whole genome shotgun (WGS) entry which is preliminary data.</text>
</comment>
<sequence>MTRGRTAPDLADRYGLARPGRRRAVVVASAVVAVLAGGWLVWTAWFHGSPQATSQLVSWEVLDAEQVEVSFDVSLDEGVVAQCRVEALNRNKAAVGSAVVVVPTDAGDADGGRITTTFRTTSEATAVDLVGCTTPDQRRPR</sequence>
<accession>A0ABU3PYN1</accession>
<gene>
    <name evidence="2" type="ORF">RDV89_14835</name>
</gene>
<keyword evidence="1" id="KW-0812">Transmembrane</keyword>
<name>A0ABU3PYN1_9ACTN</name>
<feature type="transmembrane region" description="Helical" evidence="1">
    <location>
        <begin position="24"/>
        <end position="45"/>
    </location>
</feature>